<name>A0AAN8NQI7_POLSC</name>
<proteinExistence type="predicted"/>
<accession>A0AAN8NQI7</accession>
<dbReference type="Proteomes" id="UP001372834">
    <property type="component" value="Unassembled WGS sequence"/>
</dbReference>
<organism evidence="1 2">
    <name type="scientific">Polyplax serrata</name>
    <name type="common">Common mouse louse</name>
    <dbReference type="NCBI Taxonomy" id="468196"/>
    <lineage>
        <taxon>Eukaryota</taxon>
        <taxon>Metazoa</taxon>
        <taxon>Ecdysozoa</taxon>
        <taxon>Arthropoda</taxon>
        <taxon>Hexapoda</taxon>
        <taxon>Insecta</taxon>
        <taxon>Pterygota</taxon>
        <taxon>Neoptera</taxon>
        <taxon>Paraneoptera</taxon>
        <taxon>Psocodea</taxon>
        <taxon>Troctomorpha</taxon>
        <taxon>Phthiraptera</taxon>
        <taxon>Anoplura</taxon>
        <taxon>Polyplacidae</taxon>
        <taxon>Polyplax</taxon>
    </lineage>
</organism>
<evidence type="ECO:0000313" key="1">
    <source>
        <dbReference type="EMBL" id="KAK6625322.1"/>
    </source>
</evidence>
<sequence>MAIEYQQSTSDESKAMICLKLKNFLRETKKHQAIYDSDIEDSYCNQKIALEKEKGPFITTTSHTDEAVENSNVAVAQMTYLEDNVLSKERDNNDLLPGYLCELQHGTHEVVPEKRTLSLNFVKVSKTQRSTVSKKLFTSSKRCFQLLKRLGRMLFGPFKRIRSLPQLIRQYVSTTATRRPFLHWIPTEFTQSIKELINFINPMYLKIAILLVFPQCKILMDFLPVFVRNKSVVVEGTTCDTIEPFEMGSCALKFFTSHSGSLEYLREQYLSEVTGIEKGKVDMLEMVHTKNNDEEKAPEVIATRPCAEHKPLESNQAFLEKASPVFYQPVKDRLKEYRFLLNGE</sequence>
<comment type="caution">
    <text evidence="1">The sequence shown here is derived from an EMBL/GenBank/DDBJ whole genome shotgun (WGS) entry which is preliminary data.</text>
</comment>
<dbReference type="EMBL" id="JAWJWE010000037">
    <property type="protein sequence ID" value="KAK6625322.1"/>
    <property type="molecule type" value="Genomic_DNA"/>
</dbReference>
<gene>
    <name evidence="1" type="ORF">RUM43_005619</name>
</gene>
<protein>
    <submittedName>
        <fullName evidence="1">Uncharacterized protein</fullName>
    </submittedName>
</protein>
<dbReference type="AlphaFoldDB" id="A0AAN8NQI7"/>
<reference evidence="1 2" key="1">
    <citation type="submission" date="2023-10" db="EMBL/GenBank/DDBJ databases">
        <title>Genomes of two closely related lineages of the louse Polyplax serrata with different host specificities.</title>
        <authorList>
            <person name="Martinu J."/>
            <person name="Tarabai H."/>
            <person name="Stefka J."/>
            <person name="Hypsa V."/>
        </authorList>
    </citation>
    <scope>NUCLEOTIDE SEQUENCE [LARGE SCALE GENOMIC DNA]</scope>
    <source>
        <strain evidence="1">HR10_N</strain>
    </source>
</reference>
<evidence type="ECO:0000313" key="2">
    <source>
        <dbReference type="Proteomes" id="UP001372834"/>
    </source>
</evidence>